<evidence type="ECO:0000256" key="3">
    <source>
        <dbReference type="ARBA" id="ARBA00022490"/>
    </source>
</evidence>
<evidence type="ECO:0000256" key="15">
    <source>
        <dbReference type="ARBA" id="ARBA00080021"/>
    </source>
</evidence>
<dbReference type="GO" id="GO:0005524">
    <property type="term" value="F:ATP binding"/>
    <property type="evidence" value="ECO:0007669"/>
    <property type="project" value="UniProtKB-KW"/>
</dbReference>
<evidence type="ECO:0000256" key="10">
    <source>
        <dbReference type="ARBA" id="ARBA00023273"/>
    </source>
</evidence>
<comment type="catalytic activity">
    <reaction evidence="11">
        <text>(L-glutamyl)(n)-gamma-L-glutamyl-L-glutamyl-[protein] + L-glutamate + ATP = (L-glutamyl)(n+1)-gamma-L-glutamyl-L-glutamyl-[protein] + ADP + phosphate + H(+)</text>
        <dbReference type="Rhea" id="RHEA:60148"/>
        <dbReference type="Rhea" id="RHEA-COMP:15519"/>
        <dbReference type="Rhea" id="RHEA-COMP:15675"/>
        <dbReference type="ChEBI" id="CHEBI:15378"/>
        <dbReference type="ChEBI" id="CHEBI:29985"/>
        <dbReference type="ChEBI" id="CHEBI:30616"/>
        <dbReference type="ChEBI" id="CHEBI:43474"/>
        <dbReference type="ChEBI" id="CHEBI:143623"/>
        <dbReference type="ChEBI" id="CHEBI:456216"/>
    </reaction>
    <physiologicalReaction direction="left-to-right" evidence="11">
        <dbReference type="Rhea" id="RHEA:60149"/>
    </physiologicalReaction>
</comment>
<dbReference type="WBParaSite" id="SSLN_0000089401-mRNA-1">
    <property type="protein sequence ID" value="SSLN_0000089401-mRNA-1"/>
    <property type="gene ID" value="SSLN_0000089401"/>
</dbReference>
<keyword evidence="8" id="KW-0969">Cilium</keyword>
<evidence type="ECO:0000256" key="6">
    <source>
        <dbReference type="ARBA" id="ARBA00022741"/>
    </source>
</evidence>
<evidence type="ECO:0000256" key="17">
    <source>
        <dbReference type="SAM" id="MobiDB-lite"/>
    </source>
</evidence>
<keyword evidence="19" id="KW-1185">Reference proteome</keyword>
<dbReference type="EMBL" id="UYSU01000904">
    <property type="protein sequence ID" value="VDL86370.1"/>
    <property type="molecule type" value="Genomic_DNA"/>
</dbReference>
<reference evidence="18 19" key="2">
    <citation type="submission" date="2018-11" db="EMBL/GenBank/DDBJ databases">
        <authorList>
            <consortium name="Pathogen Informatics"/>
        </authorList>
    </citation>
    <scope>NUCLEOTIDE SEQUENCE [LARGE SCALE GENOMIC DNA]</scope>
    <source>
        <strain evidence="18 19">NST_G2</strain>
    </source>
</reference>
<evidence type="ECO:0000313" key="20">
    <source>
        <dbReference type="WBParaSite" id="SSLN_0000089401-mRNA-1"/>
    </source>
</evidence>
<evidence type="ECO:0000256" key="1">
    <source>
        <dbReference type="ARBA" id="ARBA00004120"/>
    </source>
</evidence>
<keyword evidence="10" id="KW-0966">Cell projection</keyword>
<comment type="subunit">
    <text evidence="12">Part of the neuronal tubulin polyglutamylase complex which contains TPGS1, TPGS2, TTLL1, LRRC49 and NICN1. Interacts with PCM1, CSTPP1 and LRRC49.</text>
</comment>
<evidence type="ECO:0000256" key="2">
    <source>
        <dbReference type="ARBA" id="ARBA00006118"/>
    </source>
</evidence>
<evidence type="ECO:0000256" key="14">
    <source>
        <dbReference type="ARBA" id="ARBA00075351"/>
    </source>
</evidence>
<keyword evidence="9" id="KW-0206">Cytoskeleton</keyword>
<keyword evidence="3" id="KW-0963">Cytoplasm</keyword>
<proteinExistence type="inferred from homology"/>
<evidence type="ECO:0000313" key="19">
    <source>
        <dbReference type="Proteomes" id="UP000275846"/>
    </source>
</evidence>
<evidence type="ECO:0000256" key="8">
    <source>
        <dbReference type="ARBA" id="ARBA00023069"/>
    </source>
</evidence>
<keyword evidence="7" id="KW-0067">ATP-binding</keyword>
<keyword evidence="6" id="KW-0547">Nucleotide-binding</keyword>
<dbReference type="PANTHER" id="PTHR12241">
    <property type="entry name" value="TUBULIN POLYGLUTAMYLASE"/>
    <property type="match status" value="1"/>
</dbReference>
<keyword evidence="5" id="KW-0493">Microtubule</keyword>
<accession>A0A183S9G1</accession>
<evidence type="ECO:0000256" key="16">
    <source>
        <dbReference type="ARBA" id="ARBA00083073"/>
    </source>
</evidence>
<evidence type="ECO:0000256" key="13">
    <source>
        <dbReference type="ARBA" id="ARBA00074800"/>
    </source>
</evidence>
<dbReference type="PROSITE" id="PS51221">
    <property type="entry name" value="TTL"/>
    <property type="match status" value="1"/>
</dbReference>
<dbReference type="InterPro" id="IPR004344">
    <property type="entry name" value="TTL/TTLL_fam"/>
</dbReference>
<evidence type="ECO:0000256" key="9">
    <source>
        <dbReference type="ARBA" id="ARBA00023212"/>
    </source>
</evidence>
<dbReference type="Gene3D" id="3.30.470.20">
    <property type="entry name" value="ATP-grasp fold, B domain"/>
    <property type="match status" value="1"/>
</dbReference>
<evidence type="ECO:0000256" key="7">
    <source>
        <dbReference type="ARBA" id="ARBA00022840"/>
    </source>
</evidence>
<reference evidence="20" key="1">
    <citation type="submission" date="2016-06" db="UniProtKB">
        <authorList>
            <consortium name="WormBaseParasite"/>
        </authorList>
    </citation>
    <scope>IDENTIFICATION</scope>
</reference>
<dbReference type="Pfam" id="PF03133">
    <property type="entry name" value="TTL"/>
    <property type="match status" value="1"/>
</dbReference>
<dbReference type="GO" id="GO:0036064">
    <property type="term" value="C:ciliary basal body"/>
    <property type="evidence" value="ECO:0007669"/>
    <property type="project" value="TreeGrafter"/>
</dbReference>
<dbReference type="OrthoDB" id="202825at2759"/>
<dbReference type="FunFam" id="3.30.470.20:FF:000033">
    <property type="entry name" value="Probable tubulin polyglutamylase TTLL1"/>
    <property type="match status" value="1"/>
</dbReference>
<dbReference type="GO" id="GO:0015631">
    <property type="term" value="F:tubulin binding"/>
    <property type="evidence" value="ECO:0007669"/>
    <property type="project" value="TreeGrafter"/>
</dbReference>
<dbReference type="SUPFAM" id="SSF56059">
    <property type="entry name" value="Glutathione synthetase ATP-binding domain-like"/>
    <property type="match status" value="1"/>
</dbReference>
<comment type="subcellular location">
    <subcellularLocation>
        <location evidence="1">Cytoplasm</location>
        <location evidence="1">Cytoskeleton</location>
        <location evidence="1">Cilium basal body</location>
    </subcellularLocation>
</comment>
<evidence type="ECO:0000256" key="12">
    <source>
        <dbReference type="ARBA" id="ARBA00062645"/>
    </source>
</evidence>
<dbReference type="GO" id="GO:0005874">
    <property type="term" value="C:microtubule"/>
    <property type="evidence" value="ECO:0007669"/>
    <property type="project" value="UniProtKB-KW"/>
</dbReference>
<evidence type="ECO:0000256" key="4">
    <source>
        <dbReference type="ARBA" id="ARBA00022598"/>
    </source>
</evidence>
<sequence length="463" mass="53586">MKLHKAMSPIYYASDWDSSVIVNNCQARKWVEVDSDDHWNIFWASVTSARAIFNSESGVRLLDDQIINHFPNQFELTRKDLMVKNIKRYRRVLEKESNILAAKDDQGRYLYLDFIPTTYMLPQDYTIFAEEYKKNPRLTWILKPSSKARGEGIFLVNRLSQVKKWAKETHSVYSRDACHLPQVPRETYVISRYIDNPLLIGGKKFDLRMYVLVTSFRPLKCYVCKQGFCRFCTVRYDKKEAGLGNMFIHLTNVSVQKHATEYNSNHGGKWSIGNLRLWLEGTRGKNVATKLFNEIYWLIYHSLRSVAKVINNDRHCFECYGYDIIIDDKLKPWLIEVNASPSLTSTTASDRIMKYKLINDVLNIVLPVGVVPDVRNCRPVDENQLGEFEVLYDEEKAADEMAGESRTNHHLPVKPHTSASQSSAAESDKKRTMRGGQVTVDLCQRIVCDHYPPQNHGERNQGR</sequence>
<comment type="similarity">
    <text evidence="2">Belongs to the tubulin polyglutamylase family.</text>
</comment>
<dbReference type="PANTHER" id="PTHR12241:SF31">
    <property type="entry name" value="POLYGLUTAMYLASE COMPLEX SUBUNIT TTLL1"/>
    <property type="match status" value="1"/>
</dbReference>
<feature type="region of interest" description="Disordered" evidence="17">
    <location>
        <begin position="399"/>
        <end position="435"/>
    </location>
</feature>
<gene>
    <name evidence="18" type="ORF">SSLN_LOCUS859</name>
</gene>
<dbReference type="GO" id="GO:0070740">
    <property type="term" value="F:tubulin-glutamic acid ligase activity"/>
    <property type="evidence" value="ECO:0007669"/>
    <property type="project" value="TreeGrafter"/>
</dbReference>
<protein>
    <recommendedName>
        <fullName evidence="13">Polyglutamylase complex subunit TTLL1</fullName>
    </recommendedName>
    <alternativeName>
        <fullName evidence="14">Tubulin polyglutamylase TTLL1</fullName>
    </alternativeName>
    <alternativeName>
        <fullName evidence="16">Tubulin polyglutamylase complex subunit 3</fullName>
    </alternativeName>
    <alternativeName>
        <fullName evidence="15">Tubulin--tyrosine ligase-like protein 1</fullName>
    </alternativeName>
</protein>
<evidence type="ECO:0000313" key="18">
    <source>
        <dbReference type="EMBL" id="VDL86370.1"/>
    </source>
</evidence>
<name>A0A183S9G1_SCHSO</name>
<organism evidence="20">
    <name type="scientific">Schistocephalus solidus</name>
    <name type="common">Tapeworm</name>
    <dbReference type="NCBI Taxonomy" id="70667"/>
    <lineage>
        <taxon>Eukaryota</taxon>
        <taxon>Metazoa</taxon>
        <taxon>Spiralia</taxon>
        <taxon>Lophotrochozoa</taxon>
        <taxon>Platyhelminthes</taxon>
        <taxon>Cestoda</taxon>
        <taxon>Eucestoda</taxon>
        <taxon>Diphyllobothriidea</taxon>
        <taxon>Diphyllobothriidae</taxon>
        <taxon>Schistocephalus</taxon>
    </lineage>
</organism>
<dbReference type="Proteomes" id="UP000275846">
    <property type="component" value="Unassembled WGS sequence"/>
</dbReference>
<keyword evidence="4" id="KW-0436">Ligase</keyword>
<evidence type="ECO:0000256" key="11">
    <source>
        <dbReference type="ARBA" id="ARBA00052959"/>
    </source>
</evidence>
<dbReference type="STRING" id="70667.A0A183S9G1"/>
<evidence type="ECO:0000256" key="5">
    <source>
        <dbReference type="ARBA" id="ARBA00022701"/>
    </source>
</evidence>
<dbReference type="AlphaFoldDB" id="A0A183S9G1"/>
<dbReference type="GO" id="GO:0000226">
    <property type="term" value="P:microtubule cytoskeleton organization"/>
    <property type="evidence" value="ECO:0007669"/>
    <property type="project" value="TreeGrafter"/>
</dbReference>